<dbReference type="Proteomes" id="UP000017836">
    <property type="component" value="Unassembled WGS sequence"/>
</dbReference>
<accession>U5DDU3</accession>
<dbReference type="EMBL" id="KI392088">
    <property type="protein sequence ID" value="ERN18563.1"/>
    <property type="molecule type" value="Genomic_DNA"/>
</dbReference>
<reference evidence="2" key="1">
    <citation type="journal article" date="2013" name="Science">
        <title>The Amborella genome and the evolution of flowering plants.</title>
        <authorList>
            <consortium name="Amborella Genome Project"/>
        </authorList>
    </citation>
    <scope>NUCLEOTIDE SEQUENCE [LARGE SCALE GENOMIC DNA]</scope>
</reference>
<name>U5DDU3_AMBTC</name>
<protein>
    <submittedName>
        <fullName evidence="1">Uncharacterized protein</fullName>
    </submittedName>
</protein>
<evidence type="ECO:0000313" key="1">
    <source>
        <dbReference type="EMBL" id="ERN18563.1"/>
    </source>
</evidence>
<keyword evidence="2" id="KW-1185">Reference proteome</keyword>
<dbReference type="HOGENOM" id="CLU_2761175_0_0_1"/>
<dbReference type="Gramene" id="ERN18563">
    <property type="protein sequence ID" value="ERN18563"/>
    <property type="gene ID" value="AMTR_s00065p00116270"/>
</dbReference>
<dbReference type="AlphaFoldDB" id="U5DDU3"/>
<organism evidence="1 2">
    <name type="scientific">Amborella trichopoda</name>
    <dbReference type="NCBI Taxonomy" id="13333"/>
    <lineage>
        <taxon>Eukaryota</taxon>
        <taxon>Viridiplantae</taxon>
        <taxon>Streptophyta</taxon>
        <taxon>Embryophyta</taxon>
        <taxon>Tracheophyta</taxon>
        <taxon>Spermatophyta</taxon>
        <taxon>Magnoliopsida</taxon>
        <taxon>Amborellales</taxon>
        <taxon>Amborellaceae</taxon>
        <taxon>Amborella</taxon>
    </lineage>
</organism>
<proteinExistence type="predicted"/>
<sequence length="70" mass="7798">MDSAAANLDAYPHVSPSLLSEEFPPLAERSPLVSPLSMDSQFVEDMDLAQGNLDKVMDIMGFRYKARRKP</sequence>
<gene>
    <name evidence="1" type="ORF">AMTR_s00065p00116270</name>
</gene>
<evidence type="ECO:0000313" key="2">
    <source>
        <dbReference type="Proteomes" id="UP000017836"/>
    </source>
</evidence>